<feature type="transmembrane region" description="Helical" evidence="8">
    <location>
        <begin position="93"/>
        <end position="115"/>
    </location>
</feature>
<feature type="transmembrane region" description="Helical" evidence="8">
    <location>
        <begin position="6"/>
        <end position="24"/>
    </location>
</feature>
<keyword evidence="6 8" id="KW-1133">Transmembrane helix</keyword>
<dbReference type="GO" id="GO:0055085">
    <property type="term" value="P:transmembrane transport"/>
    <property type="evidence" value="ECO:0007669"/>
    <property type="project" value="InterPro"/>
</dbReference>
<evidence type="ECO:0000256" key="1">
    <source>
        <dbReference type="ARBA" id="ARBA00004651"/>
    </source>
</evidence>
<dbReference type="Proteomes" id="UP000252182">
    <property type="component" value="Chromosome"/>
</dbReference>
<evidence type="ECO:0000313" key="9">
    <source>
        <dbReference type="EMBL" id="AXF84458.1"/>
    </source>
</evidence>
<feature type="transmembrane region" description="Helical" evidence="8">
    <location>
        <begin position="161"/>
        <end position="183"/>
    </location>
</feature>
<evidence type="ECO:0000313" key="10">
    <source>
        <dbReference type="Proteomes" id="UP000252182"/>
    </source>
</evidence>
<dbReference type="RefSeq" id="WP_114561757.1">
    <property type="nucleotide sequence ID" value="NZ_CP031124.1"/>
</dbReference>
<evidence type="ECO:0000256" key="2">
    <source>
        <dbReference type="ARBA" id="ARBA00010145"/>
    </source>
</evidence>
<keyword evidence="3" id="KW-0813">Transport</keyword>
<keyword evidence="7 8" id="KW-0472">Membrane</keyword>
<feature type="transmembrane region" description="Helical" evidence="8">
    <location>
        <begin position="121"/>
        <end position="140"/>
    </location>
</feature>
<feature type="transmembrane region" description="Helical" evidence="8">
    <location>
        <begin position="251"/>
        <end position="269"/>
    </location>
</feature>
<dbReference type="Pfam" id="PF03547">
    <property type="entry name" value="Mem_trans"/>
    <property type="match status" value="1"/>
</dbReference>
<keyword evidence="10" id="KW-1185">Reference proteome</keyword>
<evidence type="ECO:0000256" key="6">
    <source>
        <dbReference type="ARBA" id="ARBA00022989"/>
    </source>
</evidence>
<dbReference type="Gene3D" id="1.20.1530.20">
    <property type="match status" value="1"/>
</dbReference>
<organism evidence="9 10">
    <name type="scientific">Ephemeroptericola cinctiostellae</name>
    <dbReference type="NCBI Taxonomy" id="2268024"/>
    <lineage>
        <taxon>Bacteria</taxon>
        <taxon>Pseudomonadati</taxon>
        <taxon>Pseudomonadota</taxon>
        <taxon>Betaproteobacteria</taxon>
        <taxon>Burkholderiales</taxon>
        <taxon>Burkholderiaceae</taxon>
        <taxon>Ephemeroptericola</taxon>
    </lineage>
</organism>
<feature type="transmembrane region" description="Helical" evidence="8">
    <location>
        <begin position="281"/>
        <end position="303"/>
    </location>
</feature>
<dbReference type="InterPro" id="IPR038770">
    <property type="entry name" value="Na+/solute_symporter_sf"/>
</dbReference>
<proteinExistence type="inferred from homology"/>
<comment type="similarity">
    <text evidence="2">Belongs to the auxin efflux carrier (TC 2.A.69) family.</text>
</comment>
<protein>
    <recommendedName>
        <fullName evidence="11">Transporter YfdV</fullName>
    </recommendedName>
</protein>
<feature type="transmembrane region" description="Helical" evidence="8">
    <location>
        <begin position="60"/>
        <end position="81"/>
    </location>
</feature>
<evidence type="ECO:0000256" key="5">
    <source>
        <dbReference type="ARBA" id="ARBA00022692"/>
    </source>
</evidence>
<feature type="transmembrane region" description="Helical" evidence="8">
    <location>
        <begin position="218"/>
        <end position="239"/>
    </location>
</feature>
<accession>A0A345D7X0</accession>
<evidence type="ECO:0000256" key="7">
    <source>
        <dbReference type="ARBA" id="ARBA00023136"/>
    </source>
</evidence>
<evidence type="ECO:0000256" key="3">
    <source>
        <dbReference type="ARBA" id="ARBA00022448"/>
    </source>
</evidence>
<comment type="subcellular location">
    <subcellularLocation>
        <location evidence="1">Cell membrane</location>
        <topology evidence="1">Multi-pass membrane protein</topology>
    </subcellularLocation>
</comment>
<dbReference type="AlphaFoldDB" id="A0A345D7X0"/>
<evidence type="ECO:0008006" key="11">
    <source>
        <dbReference type="Google" id="ProtNLM"/>
    </source>
</evidence>
<dbReference type="PANTHER" id="PTHR36838:SF1">
    <property type="entry name" value="SLR1864 PROTEIN"/>
    <property type="match status" value="1"/>
</dbReference>
<sequence length="304" mass="32512">MSHLEVLIRVLFLVSIAVLGVGVGKKFSISQKEISTLLVYVISPAVMFVSVLQAPEGKNYLLYTAAAFAVCCVMATVALQLGRLLWAGSEANLFAFAGGTGNTGYFGLPLVLGMFDAQGAAIAVFMILGVNLYEFSYGYYLTSRGHYTVAQSVRKIMGMPILYAFIAAMVLRLSGVHLHSVILNGLSNFKGAYSVLGMMVIGLTMAKFTKLEIDWRFLAAALGWKYVVWPLAAFAAVYLFSAHMDNVERSIVVLMACVPMAGNTVVIANDLDIHPEKAATAVMASTLLAIVAVPAALALLAGFM</sequence>
<dbReference type="InterPro" id="IPR004776">
    <property type="entry name" value="Mem_transp_PIN-like"/>
</dbReference>
<reference evidence="10" key="1">
    <citation type="submission" date="2018-07" db="EMBL/GenBank/DDBJ databases">
        <authorList>
            <person name="Kim H."/>
        </authorList>
    </citation>
    <scope>NUCLEOTIDE SEQUENCE [LARGE SCALE GENOMIC DNA]</scope>
    <source>
        <strain evidence="10">F02</strain>
    </source>
</reference>
<evidence type="ECO:0000256" key="4">
    <source>
        <dbReference type="ARBA" id="ARBA00022475"/>
    </source>
</evidence>
<dbReference type="KEGG" id="hyf:DTO96_100166"/>
<feature type="transmembrane region" description="Helical" evidence="8">
    <location>
        <begin position="36"/>
        <end position="54"/>
    </location>
</feature>
<dbReference type="EMBL" id="CP031124">
    <property type="protein sequence ID" value="AXF84458.1"/>
    <property type="molecule type" value="Genomic_DNA"/>
</dbReference>
<name>A0A345D7X0_9BURK</name>
<dbReference type="GO" id="GO:0005886">
    <property type="term" value="C:plasma membrane"/>
    <property type="evidence" value="ECO:0007669"/>
    <property type="project" value="UniProtKB-SubCell"/>
</dbReference>
<dbReference type="PANTHER" id="PTHR36838">
    <property type="entry name" value="AUXIN EFFLUX CARRIER FAMILY PROTEIN"/>
    <property type="match status" value="1"/>
</dbReference>
<dbReference type="OrthoDB" id="9810457at2"/>
<keyword evidence="5 8" id="KW-0812">Transmembrane</keyword>
<gene>
    <name evidence="9" type="ORF">DTO96_100166</name>
</gene>
<evidence type="ECO:0000256" key="8">
    <source>
        <dbReference type="SAM" id="Phobius"/>
    </source>
</evidence>
<keyword evidence="4" id="KW-1003">Cell membrane</keyword>